<evidence type="ECO:0000313" key="9">
    <source>
        <dbReference type="EMBL" id="CAL4795909.1"/>
    </source>
</evidence>
<feature type="domain" description="CCHC-type" evidence="5">
    <location>
        <begin position="479"/>
        <end position="494"/>
    </location>
</feature>
<keyword evidence="1" id="KW-0479">Metal-binding</keyword>
<dbReference type="InterPro" id="IPR036875">
    <property type="entry name" value="Znf_CCHC_sf"/>
</dbReference>
<feature type="compositionally biased region" description="Basic and acidic residues" evidence="3">
    <location>
        <begin position="1865"/>
        <end position="1878"/>
    </location>
</feature>
<feature type="compositionally biased region" description="Basic and acidic residues" evidence="3">
    <location>
        <begin position="151"/>
        <end position="167"/>
    </location>
</feature>
<feature type="compositionally biased region" description="Acidic residues" evidence="3">
    <location>
        <begin position="884"/>
        <end position="904"/>
    </location>
</feature>
<reference evidence="7" key="1">
    <citation type="submission" date="2022-10" db="EMBL/GenBank/DDBJ databases">
        <authorList>
            <person name="Chen Y."/>
            <person name="Dougan E. K."/>
            <person name="Chan C."/>
            <person name="Rhodes N."/>
            <person name="Thang M."/>
        </authorList>
    </citation>
    <scope>NUCLEOTIDE SEQUENCE</scope>
</reference>
<dbReference type="PROSITE" id="PS50158">
    <property type="entry name" value="ZF_CCHC"/>
    <property type="match status" value="1"/>
</dbReference>
<dbReference type="PROSITE" id="PS50994">
    <property type="entry name" value="INTEGRASE"/>
    <property type="match status" value="1"/>
</dbReference>
<feature type="region of interest" description="Disordered" evidence="3">
    <location>
        <begin position="950"/>
        <end position="978"/>
    </location>
</feature>
<evidence type="ECO:0000256" key="2">
    <source>
        <dbReference type="SAM" id="Coils"/>
    </source>
</evidence>
<feature type="domain" description="PDZ" evidence="4">
    <location>
        <begin position="3415"/>
        <end position="3474"/>
    </location>
</feature>
<keyword evidence="2" id="KW-0175">Coiled coil</keyword>
<feature type="compositionally biased region" description="Low complexity" evidence="3">
    <location>
        <begin position="2618"/>
        <end position="2649"/>
    </location>
</feature>
<evidence type="ECO:0000259" key="5">
    <source>
        <dbReference type="PROSITE" id="PS50158"/>
    </source>
</evidence>
<feature type="region of interest" description="Disordered" evidence="3">
    <location>
        <begin position="1"/>
        <end position="45"/>
    </location>
</feature>
<evidence type="ECO:0000259" key="6">
    <source>
        <dbReference type="PROSITE" id="PS50994"/>
    </source>
</evidence>
<dbReference type="InterPro" id="IPR001478">
    <property type="entry name" value="PDZ"/>
</dbReference>
<dbReference type="InterPro" id="IPR012337">
    <property type="entry name" value="RNaseH-like_sf"/>
</dbReference>
<dbReference type="EMBL" id="CAMXCT010004334">
    <property type="protein sequence ID" value="CAI4008597.1"/>
    <property type="molecule type" value="Genomic_DNA"/>
</dbReference>
<feature type="region of interest" description="Disordered" evidence="3">
    <location>
        <begin position="1761"/>
        <end position="1818"/>
    </location>
</feature>
<dbReference type="SMART" id="SM00343">
    <property type="entry name" value="ZnF_C2HC"/>
    <property type="match status" value="1"/>
</dbReference>
<feature type="compositionally biased region" description="Acidic residues" evidence="3">
    <location>
        <begin position="1769"/>
        <end position="1785"/>
    </location>
</feature>
<dbReference type="GO" id="GO:0015074">
    <property type="term" value="P:DNA integration"/>
    <property type="evidence" value="ECO:0007669"/>
    <property type="project" value="InterPro"/>
</dbReference>
<evidence type="ECO:0000313" key="10">
    <source>
        <dbReference type="Proteomes" id="UP001152797"/>
    </source>
</evidence>
<feature type="region of interest" description="Disordered" evidence="3">
    <location>
        <begin position="396"/>
        <end position="427"/>
    </location>
</feature>
<dbReference type="Pfam" id="PF07727">
    <property type="entry name" value="RVT_2"/>
    <property type="match status" value="1"/>
</dbReference>
<feature type="region of interest" description="Disordered" evidence="3">
    <location>
        <begin position="750"/>
        <end position="932"/>
    </location>
</feature>
<keyword evidence="1" id="KW-0862">Zinc</keyword>
<dbReference type="GO" id="GO:0008270">
    <property type="term" value="F:zinc ion binding"/>
    <property type="evidence" value="ECO:0007669"/>
    <property type="project" value="UniProtKB-KW"/>
</dbReference>
<evidence type="ECO:0000259" key="4">
    <source>
        <dbReference type="PROSITE" id="PS50106"/>
    </source>
</evidence>
<dbReference type="Gene3D" id="4.10.60.10">
    <property type="entry name" value="Zinc finger, CCHC-type"/>
    <property type="match status" value="1"/>
</dbReference>
<evidence type="ECO:0000256" key="3">
    <source>
        <dbReference type="SAM" id="MobiDB-lite"/>
    </source>
</evidence>
<dbReference type="SUPFAM" id="SSF57756">
    <property type="entry name" value="Retrovirus zinc finger-like domains"/>
    <property type="match status" value="1"/>
</dbReference>
<dbReference type="InterPro" id="IPR013103">
    <property type="entry name" value="RVT_2"/>
</dbReference>
<feature type="region of interest" description="Disordered" evidence="3">
    <location>
        <begin position="1858"/>
        <end position="1917"/>
    </location>
</feature>
<evidence type="ECO:0000313" key="7">
    <source>
        <dbReference type="EMBL" id="CAI4008597.1"/>
    </source>
</evidence>
<dbReference type="Gene3D" id="3.30.420.10">
    <property type="entry name" value="Ribonuclease H-like superfamily/Ribonuclease H"/>
    <property type="match status" value="1"/>
</dbReference>
<dbReference type="EMBL" id="CAMXCT020004334">
    <property type="protein sequence ID" value="CAL1161972.1"/>
    <property type="molecule type" value="Genomic_DNA"/>
</dbReference>
<dbReference type="OrthoDB" id="8026949at2759"/>
<dbReference type="GO" id="GO:0003676">
    <property type="term" value="F:nucleic acid binding"/>
    <property type="evidence" value="ECO:0007669"/>
    <property type="project" value="InterPro"/>
</dbReference>
<feature type="coiled-coil region" evidence="2">
    <location>
        <begin position="2742"/>
        <end position="2779"/>
    </location>
</feature>
<keyword evidence="10" id="KW-1185">Reference proteome</keyword>
<dbReference type="InterPro" id="IPR001878">
    <property type="entry name" value="Znf_CCHC"/>
</dbReference>
<feature type="compositionally biased region" description="Polar residues" evidence="3">
    <location>
        <begin position="920"/>
        <end position="929"/>
    </location>
</feature>
<accession>A0A9P1DFN8</accession>
<comment type="caution">
    <text evidence="7">The sequence shown here is derived from an EMBL/GenBank/DDBJ whole genome shotgun (WGS) entry which is preliminary data.</text>
</comment>
<feature type="domain" description="Integrase catalytic" evidence="6">
    <location>
        <begin position="1433"/>
        <end position="1596"/>
    </location>
</feature>
<protein>
    <submittedName>
        <fullName evidence="9">Transposon Ty4-H Gag-Pol polyprotein (TY4A-TY4B) (Transposon Ty4 TYA-TYB polyprotein)</fullName>
    </submittedName>
</protein>
<feature type="compositionally biased region" description="Low complexity" evidence="3">
    <location>
        <begin position="34"/>
        <end position="45"/>
    </location>
</feature>
<feature type="compositionally biased region" description="Basic and acidic residues" evidence="3">
    <location>
        <begin position="84"/>
        <end position="111"/>
    </location>
</feature>
<dbReference type="PROSITE" id="PS50106">
    <property type="entry name" value="PDZ"/>
    <property type="match status" value="1"/>
</dbReference>
<feature type="region of interest" description="Disordered" evidence="3">
    <location>
        <begin position="2897"/>
        <end position="2924"/>
    </location>
</feature>
<sequence>MTSYYEAFEVRVETDEPNDEEQLSEGRWNRSNPGSQWSWGSWWSSGQDQQRWENWSWHGDSSWRSSRNYDGGENWSFDWSSEQGSERSVGDGGARDRGDRSSQGHGGRDHGAPGQERGAGSWDSLMSPRSPPAAGFDRDGNPPSGEVSSVGERREPRGPGDREERGGSHKGKVSSSYPPIFRAKVGESYRDWRRSLEFWLGGEGHQIPEEYIGPRIMVQLRDRAAQLVKHLNNSDVNKAGGMQKIFDVLEKSPLVKQLDKHRVDQHRKRLMSLSRFAGESLESYITRGNIYRTQLLGLDSTLEMGERFYVGHLLDHARLTRRDKVLVRTRAGEETEESITNAMIELAAELEGESGFPIGASEPNTAGANGEEWLLQRPGGAQQAVGGRRGGRAALAAENVEDETEETEFEDEPDEVGAESIDGDYPPELRDAEKEAYAMHYKAKQRMAEVKKLRQFYRKGDQVEERKKALAEKIRNTACHNCGEIGHWSRECPKPKQQQVLMASRSKKKGNSVSSSAMSSIPEELPGDHEWDLLVSLCSGYQKGSSTEDNARRAYMTLPCTLEMGRDGDEYDVLWCMKELENAVILDIGCLKSVTGTQWANQLITKWKKEKRWLKVFPEEEVFRFGSGDTLKSKYMIQFQATFAGRPVVLCFSVVKGECPPLLSRHACTQLGVNFDCEHHTLSSRALGVKNYGLRQTTSGHYVMDIAETDNQPLEEVPEDFRMELGVEAMKLFTTTAACAAKPCVLPENLGSRSPTIRKGATAHVRRGQPAALPSMRRSRSSHSGVSDDSVRRGHPRPRRQSPIHGCRERDERLPQGPTGERCLDARSSSEYTDSQARTSVQEEDGESEQRVGGSDALSSPGDEPPHRYATGDGISDRPHRGGDEEDRQESGEEERDPAEEGGDDGSVRPQGRLPFPFSCLQSGGSLQHSGVPEVEDDHFHVEEALLAGTSQTSGGDVNAGGQVEEESTVAGGFAGKGDRKPVWALRGNAAEAELSSGSGSDVRQRCTEIAENEIMAEEDVVTIDNMLKEHGEAITDIYYDQEENNVIYQEDLQRFYQRRAEEREGHMTRPARGLTQKFKKGIKDALAVMDKVKDVAKWTSRRMVLEIFAGTAMVTQVAEESTPWGAYQPIDIIMGEEWDLSVAANRKHVVNLVSSLKPALVVITPPCGPWCAWQRLCQDFDALDELRRKHLPYWRLTRDIWDCQTREGPRVPQAVQKDDALDVNDETFAKALADVARCNHAPEKHEQIKGQVKVEGKWRKRSEMASAWTAKLANHVLKSAEAAIYKEETEDEDVLVSLPVDSPTTPTTRAIEEETSDWEDMDPKYRRWTFPVEAEGAVLTPEEVMKRQMRQFGATGEEYDYITFEGQAKLLVRRVRRVLAHLHVTLGHISNDRLHRMPSLAGASGDLLAGARRLRCQVCCMVRPPTSKPQVSYLKPTNFNQQVSGDVFFVWDINNVKYAVVHYIDELTDYHVGAVGLDPTSDWAAEALCRCWYDVFGPPDVLITDGGSEFKGAVDRLNDLFAVQHDLIPDQAKWRLGHAERHGAIVKIMLMKVIMELRIGNMEDMKTALTSCMAAKNRLTNSAGVAPIQAVTGRNTPLPSSLMAQITSGKVKFKANEDLSKDEALRRGERIRSGAIEAYHWLDAHEGLRRALAARSRPPMLELIREGAVVYVYDPPVSRKGLARRIQDNISWAGPAVVVCVERDQGTPKKVWVRLRARVKAYPLEKIRLATADEMLSAEYIVGALKDVEQEISGGRLQVEDYIPPQGPEEDAEAEAEAMEDEEPRQELSAQADRKRELTHDVPQAMKPAETEPHLMPFEKKQRLFEQLAKDLGAPTALEEAAVRDRLEKAYGELKQVRKGWKKEKKEQGRETARGGDGRATSSAAPRTPGASSAAPRTPGASTKRTPPGKRVGAVEPTEPIPVYGAWLETETQALVWEDAGEVGSGGYIDQIVEMSEKYAAAEVHAVLESKIVTGKLRLEYQWKDLNQEWRKAYEQPLVKAVQVYFDHEAIQGVPKDAVIEPRKILSSRFVLTNKGGEDLQSAELKARWILGGHKDSEVGKYPTMAPTASLLGHNILNMVATQMRWIVEYEDVSAAFLQGKPLPEDREVYVKLPAGYPECVTDHIFKIVGEPYRADLLRLRKGGFGLCESPRLWYLEYKATLEELTLKELKLIPGMFVAFHPSGALRAIVTIHVDDTRYAGDSTAKELWDQLHQKLRFGQHRRAVDGWQKFCGRYEKQCPETFEFFYTMADYVTNIPDITKEEMDPRRGPLSENERKKIGSILGQINWTARQGRYDLSYGVSHSQQLAGKGRREAMEWVHKLVVRAKKEVIVKVPRIEGRWEDWIIVSASDAAYAAQPNGHSQGGVVCMVGHSDILSGNGAVAVLEAQSMKIQRVVRCSMSAELSMAAEAFEHGDFIRAVLAEVFYDNFELRRWKWFASRWKHYLVIDAKTGYDVLSSEAMTADRKIMIDAAVLREALTEEGASNFVRWIPGREMVSDGLTKWNDNGVLLRVLTKGEWSLVDTKKQEPFVVKQHYGRAYFSLQDNWCLKTEQLKMGGKTNAHILQHGGGGRLLALQKEAIWGAVWAQVCFFNTVRSALGGGRKDAIRVRAESETKKPLMSKAKPAPSSAPSPQATAPSAPESPAAKDPAPAPEAKKLDALEDLEASRDKMSLELKDIAKGMGILTNVTRSDLKLFGLIKEKVNAKGKGPAELKDLEQRLVRAELALMLEEPSQEKANFELVVAASQKVQELEEAKEQIAELESSLAESQERNELLLNGLKEIGGLVGVGGLGGIMTFFMKDEAVAGGQKFTRSQPGDDRERLRVFVADREPKVSVCSEALQLRWLSVQRGAASKLPSSEASTSARTWPAASVMTEPLSSIGRACLPGYGTSRKAVEAGHKLKRGPSSPEEPESGAEELTRAGDFSWRMEQQRLRSADGAARVSHLAQQRQKEKQQQRDAAKAQADATWFGRAPRLPLGVAKAQWPEFHDLNDQELKLKVAQRMVFPDTQTQEQCAGTLLVGGAAGATWSFYPSGRLSLRGKPRRDVSGFADVFRHGVGTHPYQIYGLSGKFLHFFLPENDAEGRPEWLVGSRYEVIRPIELIKKSPGSRGEVVKLSPQSTALVLAVRPVEDEGQEVIMGFLAKSESDGKGDRSWPCGWAQLWRPNEGPKLSRRAKGAGWSLGGCYRVKGRPVLRLYADLDTEPLCELEEGEEVLLLDLALAMAKSAEPRLRGKVRTDRGVVGWLTIELPGAAALLHNINMHCKEAVLSNVSPLPLPVALDFATGNAQHRRTTRRAPAMPRDGAGAVYPWDVGGVYRTLEKLQFDEGPTLRTLRAGKLVKVEAIRPFASNTGVDQQQLRLNLKVESGTLAGRSGWISTSSCIAEAALDVRNHLEFQQVTESPAPADEWTADEVFTVRLQRTAQVTALGVQLRGLEVDVVLEEGALPRWNKAASPEQRVQKGDRVLAVNGLRDSTESMISEMKEKEILYVRLLRRDAGLRRDLSLRHPSKAEVLKPTEPSEEQWKSERPALAAPAQLIVSKASKESTKIHLAEDAEPEWKLFHEGAAPEEAGHGHCCRDQCRCRAPCKEHCNEELVLSWLSCGVKRGVSVSRGLLEPAPEPPNG</sequence>
<feature type="compositionally biased region" description="Polar residues" evidence="3">
    <location>
        <begin position="827"/>
        <end position="840"/>
    </location>
</feature>
<name>A0A9P1DFN8_9DINO</name>
<feature type="region of interest" description="Disordered" evidence="3">
    <location>
        <begin position="61"/>
        <end position="179"/>
    </location>
</feature>
<evidence type="ECO:0000256" key="1">
    <source>
        <dbReference type="PROSITE-ProRule" id="PRU00047"/>
    </source>
</evidence>
<dbReference type="SUPFAM" id="SSF53098">
    <property type="entry name" value="Ribonuclease H-like"/>
    <property type="match status" value="1"/>
</dbReference>
<feature type="region of interest" description="Disordered" evidence="3">
    <location>
        <begin position="505"/>
        <end position="524"/>
    </location>
</feature>
<evidence type="ECO:0000313" key="8">
    <source>
        <dbReference type="EMBL" id="CAL1161972.1"/>
    </source>
</evidence>
<feature type="compositionally biased region" description="Acidic residues" evidence="3">
    <location>
        <begin position="399"/>
        <end position="417"/>
    </location>
</feature>
<dbReference type="InterPro" id="IPR001584">
    <property type="entry name" value="Integrase_cat-core"/>
</dbReference>
<proteinExistence type="predicted"/>
<gene>
    <name evidence="7" type="ORF">C1SCF055_LOCUS34023</name>
</gene>
<reference evidence="8" key="2">
    <citation type="submission" date="2024-04" db="EMBL/GenBank/DDBJ databases">
        <authorList>
            <person name="Chen Y."/>
            <person name="Shah S."/>
            <person name="Dougan E. K."/>
            <person name="Thang M."/>
            <person name="Chan C."/>
        </authorList>
    </citation>
    <scope>NUCLEOTIDE SEQUENCE [LARGE SCALE GENOMIC DNA]</scope>
</reference>
<feature type="compositionally biased region" description="Basic residues" evidence="3">
    <location>
        <begin position="793"/>
        <end position="802"/>
    </location>
</feature>
<dbReference type="InterPro" id="IPR036397">
    <property type="entry name" value="RNaseH_sf"/>
</dbReference>
<feature type="region of interest" description="Disordered" evidence="3">
    <location>
        <begin position="2609"/>
        <end position="2653"/>
    </location>
</feature>
<keyword evidence="1" id="KW-0863">Zinc-finger</keyword>
<dbReference type="Pfam" id="PF00098">
    <property type="entry name" value="zf-CCHC"/>
    <property type="match status" value="1"/>
</dbReference>
<dbReference type="Proteomes" id="UP001152797">
    <property type="component" value="Unassembled WGS sequence"/>
</dbReference>
<organism evidence="7">
    <name type="scientific">Cladocopium goreaui</name>
    <dbReference type="NCBI Taxonomy" id="2562237"/>
    <lineage>
        <taxon>Eukaryota</taxon>
        <taxon>Sar</taxon>
        <taxon>Alveolata</taxon>
        <taxon>Dinophyceae</taxon>
        <taxon>Suessiales</taxon>
        <taxon>Symbiodiniaceae</taxon>
        <taxon>Cladocopium</taxon>
    </lineage>
</organism>
<dbReference type="EMBL" id="CAMXCT030004334">
    <property type="protein sequence ID" value="CAL4795909.1"/>
    <property type="molecule type" value="Genomic_DNA"/>
</dbReference>